<feature type="transmembrane region" description="Helical" evidence="1">
    <location>
        <begin position="85"/>
        <end position="104"/>
    </location>
</feature>
<accession>A0A0P9DA33</accession>
<protein>
    <submittedName>
        <fullName evidence="2">Uncharacterized protein</fullName>
    </submittedName>
</protein>
<gene>
    <name evidence="2" type="ORF">SE17_32760</name>
</gene>
<evidence type="ECO:0000313" key="2">
    <source>
        <dbReference type="EMBL" id="KPV49414.1"/>
    </source>
</evidence>
<proteinExistence type="predicted"/>
<evidence type="ECO:0000313" key="3">
    <source>
        <dbReference type="Proteomes" id="UP000050509"/>
    </source>
</evidence>
<reference evidence="2 3" key="1">
    <citation type="submission" date="2015-09" db="EMBL/GenBank/DDBJ databases">
        <title>Draft genome sequence of Kouleothrix aurantiaca JCM 19913.</title>
        <authorList>
            <person name="Hemp J."/>
        </authorList>
    </citation>
    <scope>NUCLEOTIDE SEQUENCE [LARGE SCALE GENOMIC DNA]</scope>
    <source>
        <strain evidence="2 3">COM-B</strain>
    </source>
</reference>
<feature type="transmembrane region" description="Helical" evidence="1">
    <location>
        <begin position="12"/>
        <end position="32"/>
    </location>
</feature>
<evidence type="ECO:0000256" key="1">
    <source>
        <dbReference type="SAM" id="Phobius"/>
    </source>
</evidence>
<keyword evidence="3" id="KW-1185">Reference proteome</keyword>
<keyword evidence="1" id="KW-1133">Transmembrane helix</keyword>
<keyword evidence="1" id="KW-0812">Transmembrane</keyword>
<dbReference type="AlphaFoldDB" id="A0A0P9DA33"/>
<feature type="transmembrane region" description="Helical" evidence="1">
    <location>
        <begin position="38"/>
        <end position="64"/>
    </location>
</feature>
<organism evidence="2 3">
    <name type="scientific">Kouleothrix aurantiaca</name>
    <dbReference type="NCBI Taxonomy" id="186479"/>
    <lineage>
        <taxon>Bacteria</taxon>
        <taxon>Bacillati</taxon>
        <taxon>Chloroflexota</taxon>
        <taxon>Chloroflexia</taxon>
        <taxon>Chloroflexales</taxon>
        <taxon>Roseiflexineae</taxon>
        <taxon>Roseiflexaceae</taxon>
        <taxon>Kouleothrix</taxon>
    </lineage>
</organism>
<keyword evidence="1" id="KW-0472">Membrane</keyword>
<name>A0A0P9DA33_9CHLR</name>
<sequence length="134" mass="13307">MQPQFSPAVARLRAVQAVLALSAALAYGVAVASGVAPALGALLVSMAAIAALGVALFALVAGRVAGPAARRGARAESSLRHYRRMAALVIAVVFVTLAAGALVANENALRACLALPICATDSATASQSLAQLAM</sequence>
<comment type="caution">
    <text evidence="2">The sequence shown here is derived from an EMBL/GenBank/DDBJ whole genome shotgun (WGS) entry which is preliminary data.</text>
</comment>
<dbReference type="Proteomes" id="UP000050509">
    <property type="component" value="Unassembled WGS sequence"/>
</dbReference>
<dbReference type="EMBL" id="LJCR01001984">
    <property type="protein sequence ID" value="KPV49414.1"/>
    <property type="molecule type" value="Genomic_DNA"/>
</dbReference>
<feature type="non-terminal residue" evidence="2">
    <location>
        <position position="134"/>
    </location>
</feature>